<dbReference type="CDD" id="cd06170">
    <property type="entry name" value="LuxR_C_like"/>
    <property type="match status" value="1"/>
</dbReference>
<dbReference type="PANTHER" id="PTHR44688">
    <property type="entry name" value="DNA-BINDING TRANSCRIPTIONAL ACTIVATOR DEVR_DOSR"/>
    <property type="match status" value="1"/>
</dbReference>
<dbReference type="EMBL" id="CP033230">
    <property type="protein sequence ID" value="AYO77303.1"/>
    <property type="molecule type" value="Genomic_DNA"/>
</dbReference>
<dbReference type="InterPro" id="IPR000792">
    <property type="entry name" value="Tscrpt_reg_LuxR_C"/>
</dbReference>
<evidence type="ECO:0000313" key="6">
    <source>
        <dbReference type="EMBL" id="AYO77303.1"/>
    </source>
</evidence>
<dbReference type="AlphaFoldDB" id="A0A3G2UQI6"/>
<dbReference type="PRINTS" id="PR00038">
    <property type="entry name" value="HTHLUXR"/>
</dbReference>
<dbReference type="Pfam" id="PF00196">
    <property type="entry name" value="GerE"/>
    <property type="match status" value="1"/>
</dbReference>
<keyword evidence="4" id="KW-0812">Transmembrane</keyword>
<dbReference type="SUPFAM" id="SSF46894">
    <property type="entry name" value="C-terminal effector domain of the bipartite response regulators"/>
    <property type="match status" value="1"/>
</dbReference>
<reference evidence="6 7" key="1">
    <citation type="submission" date="2018-10" db="EMBL/GenBank/DDBJ databases">
        <title>Characterization and genome analysis of a novel bacterium Sphingobium yanoikuyae SJTF8 capable of degrading PAHs.</title>
        <authorList>
            <person name="Yin C."/>
            <person name="Xiong W."/>
            <person name="Liang R."/>
        </authorList>
    </citation>
    <scope>NUCLEOTIDE SEQUENCE [LARGE SCALE GENOMIC DNA]</scope>
    <source>
        <strain evidence="6 7">SJTF8</strain>
    </source>
</reference>
<keyword evidence="3" id="KW-0804">Transcription</keyword>
<keyword evidence="4" id="KW-0472">Membrane</keyword>
<keyword evidence="2" id="KW-0238">DNA-binding</keyword>
<dbReference type="SMART" id="SM00421">
    <property type="entry name" value="HTH_LUXR"/>
    <property type="match status" value="1"/>
</dbReference>
<dbReference type="InterPro" id="IPR016032">
    <property type="entry name" value="Sig_transdc_resp-reg_C-effctor"/>
</dbReference>
<name>A0A3G2UQI6_SPHYA</name>
<feature type="domain" description="HTH luxR-type" evidence="5">
    <location>
        <begin position="20"/>
        <end position="85"/>
    </location>
</feature>
<dbReference type="GO" id="GO:0003677">
    <property type="term" value="F:DNA binding"/>
    <property type="evidence" value="ECO:0007669"/>
    <property type="project" value="UniProtKB-KW"/>
</dbReference>
<feature type="transmembrane region" description="Helical" evidence="4">
    <location>
        <begin position="169"/>
        <end position="194"/>
    </location>
</feature>
<evidence type="ECO:0000256" key="4">
    <source>
        <dbReference type="SAM" id="Phobius"/>
    </source>
</evidence>
<dbReference type="Gene3D" id="1.10.10.10">
    <property type="entry name" value="Winged helix-like DNA-binding domain superfamily/Winged helix DNA-binding domain"/>
    <property type="match status" value="1"/>
</dbReference>
<sequence length="200" mass="21596">MQGSGRTVTSSILPPELEKYRAALESLSDRQRECLVLVARGMISKRIGPKLGIKPGTVDKHVDKVRLALNGMSRADAAQIVLAFETASKTQFVHSYFLPPPESLVISSDVERAATIPADHEADRHPDDDGQFVEEQGSYTLERLTTSLVDWVPLRSGRRPSNDLNQSKAIVTAAALGALALLLAGSAISLLTVMDSLTHP</sequence>
<protein>
    <submittedName>
        <fullName evidence="6">LuxR family transcriptional regulator</fullName>
    </submittedName>
</protein>
<dbReference type="InterPro" id="IPR036388">
    <property type="entry name" value="WH-like_DNA-bd_sf"/>
</dbReference>
<evidence type="ECO:0000256" key="3">
    <source>
        <dbReference type="ARBA" id="ARBA00023163"/>
    </source>
</evidence>
<keyword evidence="1" id="KW-0805">Transcription regulation</keyword>
<organism evidence="6 7">
    <name type="scientific">Sphingobium yanoikuyae</name>
    <name type="common">Sphingomonas yanoikuyae</name>
    <dbReference type="NCBI Taxonomy" id="13690"/>
    <lineage>
        <taxon>Bacteria</taxon>
        <taxon>Pseudomonadati</taxon>
        <taxon>Pseudomonadota</taxon>
        <taxon>Alphaproteobacteria</taxon>
        <taxon>Sphingomonadales</taxon>
        <taxon>Sphingomonadaceae</taxon>
        <taxon>Sphingobium</taxon>
    </lineage>
</organism>
<evidence type="ECO:0000313" key="7">
    <source>
        <dbReference type="Proteomes" id="UP000280708"/>
    </source>
</evidence>
<evidence type="ECO:0000259" key="5">
    <source>
        <dbReference type="PROSITE" id="PS50043"/>
    </source>
</evidence>
<proteinExistence type="predicted"/>
<dbReference type="Proteomes" id="UP000280708">
    <property type="component" value="Chromosome"/>
</dbReference>
<dbReference type="PROSITE" id="PS50043">
    <property type="entry name" value="HTH_LUXR_2"/>
    <property type="match status" value="1"/>
</dbReference>
<keyword evidence="4" id="KW-1133">Transmembrane helix</keyword>
<evidence type="ECO:0000256" key="2">
    <source>
        <dbReference type="ARBA" id="ARBA00023125"/>
    </source>
</evidence>
<dbReference type="GO" id="GO:0006355">
    <property type="term" value="P:regulation of DNA-templated transcription"/>
    <property type="evidence" value="ECO:0007669"/>
    <property type="project" value="InterPro"/>
</dbReference>
<dbReference type="PANTHER" id="PTHR44688:SF16">
    <property type="entry name" value="DNA-BINDING TRANSCRIPTIONAL ACTIVATOR DEVR_DOSR"/>
    <property type="match status" value="1"/>
</dbReference>
<evidence type="ECO:0000256" key="1">
    <source>
        <dbReference type="ARBA" id="ARBA00023015"/>
    </source>
</evidence>
<gene>
    <name evidence="6" type="ORF">EBF16_10655</name>
</gene>
<accession>A0A3G2UQI6</accession>